<keyword evidence="9" id="KW-1185">Reference proteome</keyword>
<protein>
    <recommendedName>
        <fullName evidence="10">Cyclin A</fullName>
    </recommendedName>
</protein>
<dbReference type="GO" id="GO:0051301">
    <property type="term" value="P:cell division"/>
    <property type="evidence" value="ECO:0007669"/>
    <property type="project" value="UniProtKB-KW"/>
</dbReference>
<dbReference type="GO" id="GO:0016538">
    <property type="term" value="F:cyclin-dependent protein serine/threonine kinase regulator activity"/>
    <property type="evidence" value="ECO:0007669"/>
    <property type="project" value="InterPro"/>
</dbReference>
<feature type="domain" description="Cyclin-like" evidence="6">
    <location>
        <begin position="236"/>
        <end position="320"/>
    </location>
</feature>
<gene>
    <name evidence="8" type="ORF">DIABBA_LOCUS5574</name>
</gene>
<name>A0A9N9SYW7_DIABA</name>
<dbReference type="GO" id="GO:0044772">
    <property type="term" value="P:mitotic cell cycle phase transition"/>
    <property type="evidence" value="ECO:0007669"/>
    <property type="project" value="InterPro"/>
</dbReference>
<dbReference type="SUPFAM" id="SSF47954">
    <property type="entry name" value="Cyclin-like"/>
    <property type="match status" value="2"/>
</dbReference>
<keyword evidence="3" id="KW-0131">Cell cycle</keyword>
<dbReference type="PANTHER" id="PTHR10177">
    <property type="entry name" value="CYCLINS"/>
    <property type="match status" value="1"/>
</dbReference>
<dbReference type="InterPro" id="IPR048258">
    <property type="entry name" value="Cyclins_cyclin-box"/>
</dbReference>
<dbReference type="OrthoDB" id="5590282at2759"/>
<proteinExistence type="inferred from homology"/>
<keyword evidence="1" id="KW-0132">Cell division</keyword>
<dbReference type="InterPro" id="IPR004367">
    <property type="entry name" value="Cyclin_C-dom"/>
</dbReference>
<evidence type="ECO:0008006" key="10">
    <source>
        <dbReference type="Google" id="ProtNLM"/>
    </source>
</evidence>
<feature type="domain" description="Cyclin-like" evidence="6">
    <location>
        <begin position="333"/>
        <end position="415"/>
    </location>
</feature>
<keyword evidence="2 4" id="KW-0195">Cyclin</keyword>
<reference evidence="8" key="1">
    <citation type="submission" date="2022-01" db="EMBL/GenBank/DDBJ databases">
        <authorList>
            <person name="King R."/>
        </authorList>
    </citation>
    <scope>NUCLEOTIDE SEQUENCE</scope>
</reference>
<dbReference type="EMBL" id="OU898278">
    <property type="protein sequence ID" value="CAG9832038.1"/>
    <property type="molecule type" value="Genomic_DNA"/>
</dbReference>
<accession>A0A9N9SYW7</accession>
<dbReference type="InterPro" id="IPR013763">
    <property type="entry name" value="Cyclin-like_dom"/>
</dbReference>
<evidence type="ECO:0000256" key="2">
    <source>
        <dbReference type="ARBA" id="ARBA00023127"/>
    </source>
</evidence>
<evidence type="ECO:0000259" key="7">
    <source>
        <dbReference type="SMART" id="SM01332"/>
    </source>
</evidence>
<dbReference type="InterPro" id="IPR006671">
    <property type="entry name" value="Cyclin_N"/>
</dbReference>
<dbReference type="AlphaFoldDB" id="A0A9N9SYW7"/>
<organism evidence="8 9">
    <name type="scientific">Diabrotica balteata</name>
    <name type="common">Banded cucumber beetle</name>
    <dbReference type="NCBI Taxonomy" id="107213"/>
    <lineage>
        <taxon>Eukaryota</taxon>
        <taxon>Metazoa</taxon>
        <taxon>Ecdysozoa</taxon>
        <taxon>Arthropoda</taxon>
        <taxon>Hexapoda</taxon>
        <taxon>Insecta</taxon>
        <taxon>Pterygota</taxon>
        <taxon>Neoptera</taxon>
        <taxon>Endopterygota</taxon>
        <taxon>Coleoptera</taxon>
        <taxon>Polyphaga</taxon>
        <taxon>Cucujiformia</taxon>
        <taxon>Chrysomeloidea</taxon>
        <taxon>Chrysomelidae</taxon>
        <taxon>Galerucinae</taxon>
        <taxon>Diabroticina</taxon>
        <taxon>Diabroticites</taxon>
        <taxon>Diabrotica</taxon>
    </lineage>
</organism>
<dbReference type="Proteomes" id="UP001153709">
    <property type="component" value="Chromosome 3"/>
</dbReference>
<dbReference type="InterPro" id="IPR046965">
    <property type="entry name" value="Cyclin_A/B-like"/>
</dbReference>
<evidence type="ECO:0000313" key="8">
    <source>
        <dbReference type="EMBL" id="CAG9832038.1"/>
    </source>
</evidence>
<dbReference type="FunFam" id="1.10.472.10:FF:000001">
    <property type="entry name" value="G2/mitotic-specific cyclin"/>
    <property type="match status" value="1"/>
</dbReference>
<sequence>METVQNENKENFVHDIQKQSAMAVPQKRPLGQRNTNVNVDPQPVQMKEKQSFTVPSSFNAFKQQLERGKHKGTKNINKENNCQKGNKNIVNPVIPCNQFKDFKVFEDERYPEEKPKALVSKNPPKVQVYEDTKEDTKVEVKAPENIVEKENIKKDLDSPSLKTSDAHLFMTIDDIYKKDHEFPSTKRMKDIFFEMEEYRSDIYHYLREHELRNRPKPGYMKKQPDVSSNMRTILVDWLVEVAEEYKLHTETLYLAVNYIDRFLSYMSVVRAKLQLVGTAAMFIASKYEEIYPPEISEFVYITDDTYTKKQVLRMEQLILKVLSFDLSIPTPLTFITAMCVSNNLSDKTMYLAMYFSELALLNGDIYLEFLPSIIAAAAIALARHTLCEEAWPKELVQSTGYEGYQLQSGIAFLYQMFVSAMTLPQHAIQDKYKTRKCMHVSTLKPRDVALEL</sequence>
<dbReference type="SMART" id="SM00385">
    <property type="entry name" value="CYCLIN"/>
    <property type="match status" value="2"/>
</dbReference>
<dbReference type="InterPro" id="IPR036915">
    <property type="entry name" value="Cyclin-like_sf"/>
</dbReference>
<dbReference type="CDD" id="cd20504">
    <property type="entry name" value="CYCLIN_CCNA_rpt1"/>
    <property type="match status" value="1"/>
</dbReference>
<dbReference type="PIRSF" id="PIRSF001771">
    <property type="entry name" value="Cyclin_A_B_D_E"/>
    <property type="match status" value="1"/>
</dbReference>
<feature type="domain" description="Cyclin C-terminal" evidence="7">
    <location>
        <begin position="329"/>
        <end position="446"/>
    </location>
</feature>
<dbReference type="SMART" id="SM01332">
    <property type="entry name" value="Cyclin_C"/>
    <property type="match status" value="1"/>
</dbReference>
<dbReference type="Pfam" id="PF02984">
    <property type="entry name" value="Cyclin_C"/>
    <property type="match status" value="1"/>
</dbReference>
<evidence type="ECO:0000256" key="1">
    <source>
        <dbReference type="ARBA" id="ARBA00022618"/>
    </source>
</evidence>
<evidence type="ECO:0000256" key="4">
    <source>
        <dbReference type="RuleBase" id="RU000383"/>
    </source>
</evidence>
<evidence type="ECO:0000256" key="5">
    <source>
        <dbReference type="SAM" id="MobiDB-lite"/>
    </source>
</evidence>
<dbReference type="GO" id="GO:0005634">
    <property type="term" value="C:nucleus"/>
    <property type="evidence" value="ECO:0007669"/>
    <property type="project" value="UniProtKB-ARBA"/>
</dbReference>
<evidence type="ECO:0000313" key="9">
    <source>
        <dbReference type="Proteomes" id="UP001153709"/>
    </source>
</evidence>
<feature type="compositionally biased region" description="Basic and acidic residues" evidence="5">
    <location>
        <begin position="7"/>
        <end position="17"/>
    </location>
</feature>
<feature type="region of interest" description="Disordered" evidence="5">
    <location>
        <begin position="1"/>
        <end position="42"/>
    </location>
</feature>
<evidence type="ECO:0000256" key="3">
    <source>
        <dbReference type="ARBA" id="ARBA00023306"/>
    </source>
</evidence>
<dbReference type="Pfam" id="PF00134">
    <property type="entry name" value="Cyclin_N"/>
    <property type="match status" value="1"/>
</dbReference>
<dbReference type="Gene3D" id="1.10.472.10">
    <property type="entry name" value="Cyclin-like"/>
    <property type="match status" value="2"/>
</dbReference>
<dbReference type="PROSITE" id="PS00292">
    <property type="entry name" value="CYCLINS"/>
    <property type="match status" value="1"/>
</dbReference>
<evidence type="ECO:0000259" key="6">
    <source>
        <dbReference type="SMART" id="SM00385"/>
    </source>
</evidence>
<dbReference type="InterPro" id="IPR039361">
    <property type="entry name" value="Cyclin"/>
</dbReference>
<comment type="similarity">
    <text evidence="4">Belongs to the cyclin family.</text>
</comment>